<dbReference type="AlphaFoldDB" id="A0A165TQR2"/>
<dbReference type="EMBL" id="KV429035">
    <property type="protein sequence ID" value="KZT73802.1"/>
    <property type="molecule type" value="Genomic_DNA"/>
</dbReference>
<keyword evidence="3" id="KW-1185">Reference proteome</keyword>
<dbReference type="Proteomes" id="UP000076727">
    <property type="component" value="Unassembled WGS sequence"/>
</dbReference>
<evidence type="ECO:0000256" key="1">
    <source>
        <dbReference type="SAM" id="MobiDB-lite"/>
    </source>
</evidence>
<feature type="compositionally biased region" description="Low complexity" evidence="1">
    <location>
        <begin position="58"/>
        <end position="68"/>
    </location>
</feature>
<evidence type="ECO:0000313" key="2">
    <source>
        <dbReference type="EMBL" id="KZT73802.1"/>
    </source>
</evidence>
<proteinExistence type="predicted"/>
<evidence type="ECO:0000313" key="3">
    <source>
        <dbReference type="Proteomes" id="UP000076727"/>
    </source>
</evidence>
<name>A0A165TQR2_9APHY</name>
<feature type="region of interest" description="Disordered" evidence="1">
    <location>
        <begin position="46"/>
        <end position="68"/>
    </location>
</feature>
<sequence length="68" mass="7354">MGQAACFPICLWSMFPARTCQTHAGPREASPLDYPPSYQAFLPSPSARVRQPMRSVRPPLAAASPSPP</sequence>
<organism evidence="2 3">
    <name type="scientific">Daedalea quercina L-15889</name>
    <dbReference type="NCBI Taxonomy" id="1314783"/>
    <lineage>
        <taxon>Eukaryota</taxon>
        <taxon>Fungi</taxon>
        <taxon>Dikarya</taxon>
        <taxon>Basidiomycota</taxon>
        <taxon>Agaricomycotina</taxon>
        <taxon>Agaricomycetes</taxon>
        <taxon>Polyporales</taxon>
        <taxon>Fomitopsis</taxon>
    </lineage>
</organism>
<gene>
    <name evidence="2" type="ORF">DAEQUDRAFT_721272</name>
</gene>
<reference evidence="2 3" key="1">
    <citation type="journal article" date="2016" name="Mol. Biol. Evol.">
        <title>Comparative Genomics of Early-Diverging Mushroom-Forming Fungi Provides Insights into the Origins of Lignocellulose Decay Capabilities.</title>
        <authorList>
            <person name="Nagy L.G."/>
            <person name="Riley R."/>
            <person name="Tritt A."/>
            <person name="Adam C."/>
            <person name="Daum C."/>
            <person name="Floudas D."/>
            <person name="Sun H."/>
            <person name="Yadav J.S."/>
            <person name="Pangilinan J."/>
            <person name="Larsson K.H."/>
            <person name="Matsuura K."/>
            <person name="Barry K."/>
            <person name="Labutti K."/>
            <person name="Kuo R."/>
            <person name="Ohm R.A."/>
            <person name="Bhattacharya S.S."/>
            <person name="Shirouzu T."/>
            <person name="Yoshinaga Y."/>
            <person name="Martin F.M."/>
            <person name="Grigoriev I.V."/>
            <person name="Hibbett D.S."/>
        </authorList>
    </citation>
    <scope>NUCLEOTIDE SEQUENCE [LARGE SCALE GENOMIC DNA]</scope>
    <source>
        <strain evidence="2 3">L-15889</strain>
    </source>
</reference>
<accession>A0A165TQR2</accession>
<protein>
    <submittedName>
        <fullName evidence="2">Uncharacterized protein</fullName>
    </submittedName>
</protein>